<evidence type="ECO:0000313" key="4">
    <source>
        <dbReference type="Proteomes" id="UP001213000"/>
    </source>
</evidence>
<proteinExistence type="predicted"/>
<protein>
    <recommendedName>
        <fullName evidence="2">Lipoyl-binding domain-containing protein</fullName>
    </recommendedName>
</protein>
<sequence length="224" mass="24324">MSRSLNTVTRAVANTHKTSQAQSLDRRGFHGSLRRQAILMPAMSPLMNECTITKWRKKEGEAFVPGDVLLQIESDIAMIDVEAQSPGILGKILLPDGTTNVPIEQVIALVARDQQELATLQSMKVDIPTPPPLSASSPLSANASRDGQKWRPPPVKTSRNMTPFYDMHGIDRGARASTPLSAGFTTVMSKADQAPAGAIRRKIVVSLTGNPPKTPFLRQGDEYL</sequence>
<dbReference type="InterPro" id="IPR045257">
    <property type="entry name" value="E2/Pdx1"/>
</dbReference>
<reference evidence="3" key="1">
    <citation type="submission" date="2022-07" db="EMBL/GenBank/DDBJ databases">
        <title>Genome Sequence of Leucocoprinus birnbaumii.</title>
        <authorList>
            <person name="Buettner E."/>
        </authorList>
    </citation>
    <scope>NUCLEOTIDE SEQUENCE</scope>
    <source>
        <strain evidence="3">VT141</strain>
    </source>
</reference>
<feature type="domain" description="Lipoyl-binding" evidence="2">
    <location>
        <begin position="35"/>
        <end position="111"/>
    </location>
</feature>
<name>A0AAD5VUM7_9AGAR</name>
<dbReference type="AlphaFoldDB" id="A0AAD5VUM7"/>
<dbReference type="PANTHER" id="PTHR23151:SF90">
    <property type="entry name" value="DIHYDROLIPOYLLYSINE-RESIDUE ACETYLTRANSFERASE COMPONENT OF PYRUVATE DEHYDROGENASE COMPLEX, MITOCHONDRIAL-RELATED"/>
    <property type="match status" value="1"/>
</dbReference>
<accession>A0AAD5VUM7</accession>
<dbReference type="Proteomes" id="UP001213000">
    <property type="component" value="Unassembled WGS sequence"/>
</dbReference>
<evidence type="ECO:0000313" key="3">
    <source>
        <dbReference type="EMBL" id="KAJ3570093.1"/>
    </source>
</evidence>
<dbReference type="PANTHER" id="PTHR23151">
    <property type="entry name" value="DIHYDROLIPOAMIDE ACETYL/SUCCINYL-TRANSFERASE-RELATED"/>
    <property type="match status" value="1"/>
</dbReference>
<feature type="region of interest" description="Disordered" evidence="1">
    <location>
        <begin position="128"/>
        <end position="161"/>
    </location>
</feature>
<keyword evidence="4" id="KW-1185">Reference proteome</keyword>
<dbReference type="GO" id="GO:0004742">
    <property type="term" value="F:dihydrolipoyllysine-residue acetyltransferase activity"/>
    <property type="evidence" value="ECO:0007669"/>
    <property type="project" value="TreeGrafter"/>
</dbReference>
<dbReference type="Gene3D" id="2.40.50.100">
    <property type="match status" value="1"/>
</dbReference>
<dbReference type="GO" id="GO:0006086">
    <property type="term" value="P:pyruvate decarboxylation to acetyl-CoA"/>
    <property type="evidence" value="ECO:0007669"/>
    <property type="project" value="InterPro"/>
</dbReference>
<dbReference type="InterPro" id="IPR000089">
    <property type="entry name" value="Biotin_lipoyl"/>
</dbReference>
<organism evidence="3 4">
    <name type="scientific">Leucocoprinus birnbaumii</name>
    <dbReference type="NCBI Taxonomy" id="56174"/>
    <lineage>
        <taxon>Eukaryota</taxon>
        <taxon>Fungi</taxon>
        <taxon>Dikarya</taxon>
        <taxon>Basidiomycota</taxon>
        <taxon>Agaricomycotina</taxon>
        <taxon>Agaricomycetes</taxon>
        <taxon>Agaricomycetidae</taxon>
        <taxon>Agaricales</taxon>
        <taxon>Agaricineae</taxon>
        <taxon>Agaricaceae</taxon>
        <taxon>Leucocoprinus</taxon>
    </lineage>
</organism>
<comment type="caution">
    <text evidence="3">The sequence shown here is derived from an EMBL/GenBank/DDBJ whole genome shotgun (WGS) entry which is preliminary data.</text>
</comment>
<dbReference type="GO" id="GO:0045254">
    <property type="term" value="C:pyruvate dehydrogenase complex"/>
    <property type="evidence" value="ECO:0007669"/>
    <property type="project" value="InterPro"/>
</dbReference>
<evidence type="ECO:0000259" key="2">
    <source>
        <dbReference type="PROSITE" id="PS50968"/>
    </source>
</evidence>
<dbReference type="Pfam" id="PF00364">
    <property type="entry name" value="Biotin_lipoyl"/>
    <property type="match status" value="1"/>
</dbReference>
<dbReference type="EMBL" id="JANIEX010000254">
    <property type="protein sequence ID" value="KAJ3570093.1"/>
    <property type="molecule type" value="Genomic_DNA"/>
</dbReference>
<evidence type="ECO:0000256" key="1">
    <source>
        <dbReference type="SAM" id="MobiDB-lite"/>
    </source>
</evidence>
<dbReference type="SUPFAM" id="SSF51230">
    <property type="entry name" value="Single hybrid motif"/>
    <property type="match status" value="1"/>
</dbReference>
<dbReference type="CDD" id="cd06849">
    <property type="entry name" value="lipoyl_domain"/>
    <property type="match status" value="1"/>
</dbReference>
<feature type="compositionally biased region" description="Low complexity" evidence="1">
    <location>
        <begin position="134"/>
        <end position="144"/>
    </location>
</feature>
<dbReference type="PROSITE" id="PS50968">
    <property type="entry name" value="BIOTINYL_LIPOYL"/>
    <property type="match status" value="1"/>
</dbReference>
<dbReference type="InterPro" id="IPR011053">
    <property type="entry name" value="Single_hybrid_motif"/>
</dbReference>
<gene>
    <name evidence="3" type="ORF">NP233_g4622</name>
</gene>